<sequence length="118" mass="13808">MSENKVNLLKKDLCKIAEREVIECRLAIDTLEFEKKKAVEALTPKFLAMLTKNIPEDILNMPFEEFLTNQDDDSIEETKSTDKTFASFEKFLNEIKQGKASKEDIKLYEEIKFHMNKK</sequence>
<dbReference type="Proteomes" id="UP000038045">
    <property type="component" value="Unplaced"/>
</dbReference>
<organism evidence="1 2">
    <name type="scientific">Parastrongyloides trichosuri</name>
    <name type="common">Possum-specific nematode worm</name>
    <dbReference type="NCBI Taxonomy" id="131310"/>
    <lineage>
        <taxon>Eukaryota</taxon>
        <taxon>Metazoa</taxon>
        <taxon>Ecdysozoa</taxon>
        <taxon>Nematoda</taxon>
        <taxon>Chromadorea</taxon>
        <taxon>Rhabditida</taxon>
        <taxon>Tylenchina</taxon>
        <taxon>Panagrolaimomorpha</taxon>
        <taxon>Strongyloidoidea</taxon>
        <taxon>Strongyloididae</taxon>
        <taxon>Parastrongyloides</taxon>
    </lineage>
</organism>
<accession>A0A0N4ZMK9</accession>
<evidence type="ECO:0000313" key="1">
    <source>
        <dbReference type="Proteomes" id="UP000038045"/>
    </source>
</evidence>
<name>A0A0N4ZMK9_PARTI</name>
<dbReference type="AlphaFoldDB" id="A0A0N4ZMK9"/>
<evidence type="ECO:0000313" key="2">
    <source>
        <dbReference type="WBParaSite" id="PTRK_0000977800.1"/>
    </source>
</evidence>
<protein>
    <submittedName>
        <fullName evidence="2">Glutamyl-tRNA amidotransferase</fullName>
    </submittedName>
</protein>
<dbReference type="WBParaSite" id="PTRK_0000977800.1">
    <property type="protein sequence ID" value="PTRK_0000977800.1"/>
    <property type="gene ID" value="PTRK_0000977800"/>
</dbReference>
<keyword evidence="1" id="KW-1185">Reference proteome</keyword>
<reference evidence="2" key="1">
    <citation type="submission" date="2017-02" db="UniProtKB">
        <authorList>
            <consortium name="WormBaseParasite"/>
        </authorList>
    </citation>
    <scope>IDENTIFICATION</scope>
</reference>
<proteinExistence type="predicted"/>